<dbReference type="Gene3D" id="3.40.190.10">
    <property type="entry name" value="Periplasmic binding protein-like II"/>
    <property type="match status" value="2"/>
</dbReference>
<dbReference type="RefSeq" id="WP_183982395.1">
    <property type="nucleotide sequence ID" value="NZ_JACIEV010000001.1"/>
</dbReference>
<dbReference type="Pfam" id="PF03466">
    <property type="entry name" value="LysR_substrate"/>
    <property type="match status" value="1"/>
</dbReference>
<keyword evidence="7" id="KW-1185">Reference proteome</keyword>
<comment type="similarity">
    <text evidence="1">Belongs to the LysR transcriptional regulatory family.</text>
</comment>
<comment type="caution">
    <text evidence="6">The sequence shown here is derived from an EMBL/GenBank/DDBJ whole genome shotgun (WGS) entry which is preliminary data.</text>
</comment>
<dbReference type="PANTHER" id="PTHR30537">
    <property type="entry name" value="HTH-TYPE TRANSCRIPTIONAL REGULATOR"/>
    <property type="match status" value="1"/>
</dbReference>
<dbReference type="Proteomes" id="UP000529795">
    <property type="component" value="Unassembled WGS sequence"/>
</dbReference>
<proteinExistence type="inferred from homology"/>
<dbReference type="InterPro" id="IPR058163">
    <property type="entry name" value="LysR-type_TF_proteobact-type"/>
</dbReference>
<dbReference type="GO" id="GO:0003700">
    <property type="term" value="F:DNA-binding transcription factor activity"/>
    <property type="evidence" value="ECO:0007669"/>
    <property type="project" value="InterPro"/>
</dbReference>
<dbReference type="GO" id="GO:0043565">
    <property type="term" value="F:sequence-specific DNA binding"/>
    <property type="evidence" value="ECO:0007669"/>
    <property type="project" value="TreeGrafter"/>
</dbReference>
<name>A0A840F897_9SPHN</name>
<protein>
    <submittedName>
        <fullName evidence="6">DNA-binding transcriptional LysR family regulator</fullName>
    </submittedName>
</protein>
<dbReference type="PANTHER" id="PTHR30537:SF79">
    <property type="entry name" value="TRANSCRIPTIONAL REGULATOR-RELATED"/>
    <property type="match status" value="1"/>
</dbReference>
<dbReference type="InterPro" id="IPR000847">
    <property type="entry name" value="LysR_HTH_N"/>
</dbReference>
<dbReference type="Gene3D" id="1.10.10.10">
    <property type="entry name" value="Winged helix-like DNA-binding domain superfamily/Winged helix DNA-binding domain"/>
    <property type="match status" value="1"/>
</dbReference>
<dbReference type="InterPro" id="IPR005119">
    <property type="entry name" value="LysR_subst-bd"/>
</dbReference>
<dbReference type="PROSITE" id="PS50931">
    <property type="entry name" value="HTH_LYSR"/>
    <property type="match status" value="1"/>
</dbReference>
<dbReference type="EMBL" id="JACIEV010000001">
    <property type="protein sequence ID" value="MBB4152751.1"/>
    <property type="molecule type" value="Genomic_DNA"/>
</dbReference>
<evidence type="ECO:0000313" key="6">
    <source>
        <dbReference type="EMBL" id="MBB4152751.1"/>
    </source>
</evidence>
<evidence type="ECO:0000313" key="7">
    <source>
        <dbReference type="Proteomes" id="UP000529795"/>
    </source>
</evidence>
<dbReference type="InterPro" id="IPR036390">
    <property type="entry name" value="WH_DNA-bd_sf"/>
</dbReference>
<dbReference type="AlphaFoldDB" id="A0A840F897"/>
<evidence type="ECO:0000256" key="4">
    <source>
        <dbReference type="ARBA" id="ARBA00023163"/>
    </source>
</evidence>
<dbReference type="Pfam" id="PF00126">
    <property type="entry name" value="HTH_1"/>
    <property type="match status" value="1"/>
</dbReference>
<keyword evidence="2" id="KW-0805">Transcription regulation</keyword>
<dbReference type="SUPFAM" id="SSF46785">
    <property type="entry name" value="Winged helix' DNA-binding domain"/>
    <property type="match status" value="1"/>
</dbReference>
<reference evidence="6 7" key="1">
    <citation type="submission" date="2020-08" db="EMBL/GenBank/DDBJ databases">
        <title>Genomic Encyclopedia of Type Strains, Phase IV (KMG-IV): sequencing the most valuable type-strain genomes for metagenomic binning, comparative biology and taxonomic classification.</title>
        <authorList>
            <person name="Goeker M."/>
        </authorList>
    </citation>
    <scope>NUCLEOTIDE SEQUENCE [LARGE SCALE GENOMIC DNA]</scope>
    <source>
        <strain evidence="6 7">YC6723</strain>
    </source>
</reference>
<accession>A0A840F897</accession>
<dbReference type="SUPFAM" id="SSF53850">
    <property type="entry name" value="Periplasmic binding protein-like II"/>
    <property type="match status" value="1"/>
</dbReference>
<keyword evidence="4" id="KW-0804">Transcription</keyword>
<keyword evidence="3 6" id="KW-0238">DNA-binding</keyword>
<evidence type="ECO:0000256" key="2">
    <source>
        <dbReference type="ARBA" id="ARBA00023015"/>
    </source>
</evidence>
<sequence>MTTPAFIIKLRQRLIMDRAAMGVRQSRPGLTPAQRRALPPFAAIRAFEAIGTYGGIRRAAVAMSLDHAAVSRHLRALEQWAGVPLADRGSGGLTREGERFHQRICAALGELASASAELTHRNDDRHLRVWSVPGIASQWLIERLGGFSALHPDVELEVQPTDNVPLFASHEADAHISYTIDGETPPTLDTDTRSVEILRPRIIAVASPEFSRRIGSVDSPATLLDAPLLHESDTGQWRRWFRAHGVEVGDTLGGAKLWHAHMTVAAARRGQGIALTNRLLVADDLERGSLVEIGEFPPVSLGGYVFTARRDRWQEQVIQGFRRWLEKAMAEAQA</sequence>
<dbReference type="InterPro" id="IPR036388">
    <property type="entry name" value="WH-like_DNA-bd_sf"/>
</dbReference>
<evidence type="ECO:0000256" key="1">
    <source>
        <dbReference type="ARBA" id="ARBA00009437"/>
    </source>
</evidence>
<feature type="domain" description="HTH lysR-type" evidence="5">
    <location>
        <begin position="39"/>
        <end position="94"/>
    </location>
</feature>
<gene>
    <name evidence="6" type="ORF">GGQ80_000627</name>
</gene>
<evidence type="ECO:0000256" key="3">
    <source>
        <dbReference type="ARBA" id="ARBA00023125"/>
    </source>
</evidence>
<evidence type="ECO:0000259" key="5">
    <source>
        <dbReference type="PROSITE" id="PS50931"/>
    </source>
</evidence>
<organism evidence="6 7">
    <name type="scientific">Sphingomonas jinjuensis</name>
    <dbReference type="NCBI Taxonomy" id="535907"/>
    <lineage>
        <taxon>Bacteria</taxon>
        <taxon>Pseudomonadati</taxon>
        <taxon>Pseudomonadota</taxon>
        <taxon>Alphaproteobacteria</taxon>
        <taxon>Sphingomonadales</taxon>
        <taxon>Sphingomonadaceae</taxon>
        <taxon>Sphingomonas</taxon>
    </lineage>
</organism>
<dbReference type="GO" id="GO:0006351">
    <property type="term" value="P:DNA-templated transcription"/>
    <property type="evidence" value="ECO:0007669"/>
    <property type="project" value="TreeGrafter"/>
</dbReference>